<evidence type="ECO:0000259" key="2">
    <source>
        <dbReference type="PROSITE" id="PS50245"/>
    </source>
</evidence>
<name>A0ABP0J3H6_9DINO</name>
<keyword evidence="4" id="KW-1185">Reference proteome</keyword>
<reference evidence="3 4" key="1">
    <citation type="submission" date="2024-02" db="EMBL/GenBank/DDBJ databases">
        <authorList>
            <person name="Chen Y."/>
            <person name="Shah S."/>
            <person name="Dougan E. K."/>
            <person name="Thang M."/>
            <person name="Chan C."/>
        </authorList>
    </citation>
    <scope>NUCLEOTIDE SEQUENCE [LARGE SCALE GENOMIC DNA]</scope>
</reference>
<gene>
    <name evidence="3" type="ORF">CCMP2556_LOCUS9427</name>
</gene>
<proteinExistence type="predicted"/>
<feature type="compositionally biased region" description="Polar residues" evidence="1">
    <location>
        <begin position="37"/>
        <end position="48"/>
    </location>
</feature>
<dbReference type="InterPro" id="IPR036859">
    <property type="entry name" value="CAP-Gly_dom_sf"/>
</dbReference>
<feature type="domain" description="CAP-Gly" evidence="2">
    <location>
        <begin position="84"/>
        <end position="126"/>
    </location>
</feature>
<evidence type="ECO:0000256" key="1">
    <source>
        <dbReference type="SAM" id="MobiDB-lite"/>
    </source>
</evidence>
<organism evidence="3 4">
    <name type="scientific">Durusdinium trenchii</name>
    <dbReference type="NCBI Taxonomy" id="1381693"/>
    <lineage>
        <taxon>Eukaryota</taxon>
        <taxon>Sar</taxon>
        <taxon>Alveolata</taxon>
        <taxon>Dinophyceae</taxon>
        <taxon>Suessiales</taxon>
        <taxon>Symbiodiniaceae</taxon>
        <taxon>Durusdinium</taxon>
    </lineage>
</organism>
<dbReference type="SMART" id="SM01052">
    <property type="entry name" value="CAP_GLY"/>
    <property type="match status" value="1"/>
</dbReference>
<dbReference type="SUPFAM" id="SSF74924">
    <property type="entry name" value="Cap-Gly domain"/>
    <property type="match status" value="1"/>
</dbReference>
<accession>A0ABP0J3H6</accession>
<dbReference type="EMBL" id="CAXAMN010004390">
    <property type="protein sequence ID" value="CAK9008893.1"/>
    <property type="molecule type" value="Genomic_DNA"/>
</dbReference>
<dbReference type="Gene3D" id="2.30.30.190">
    <property type="entry name" value="CAP Gly-rich-like domain"/>
    <property type="match status" value="1"/>
</dbReference>
<sequence>MIRIQDSKSSCEGSAKARRSASASQGAPVEARAKPQRPSTAESTSSARRVSAPATVIVAEHQLGKRVKVLAAEKWHFGTVRFNGTTSFATGSWIGVELDDAVGKNDGTVQEVTYFTCAAKHGLFCRPTHVHSDEPAVPKPKPAVKETKVVKETKMVVKEADRAQLAECKTITDATRAGLLRAVQRFFHDDPAAVRSADENGRTAHFATLNRGNIVKELLAARAAQVADHDGETPLQKSFNSC</sequence>
<dbReference type="PROSITE" id="PS50245">
    <property type="entry name" value="CAP_GLY_2"/>
    <property type="match status" value="1"/>
</dbReference>
<evidence type="ECO:0000313" key="4">
    <source>
        <dbReference type="Proteomes" id="UP001642484"/>
    </source>
</evidence>
<protein>
    <recommendedName>
        <fullName evidence="2">CAP-Gly domain-containing protein</fullName>
    </recommendedName>
</protein>
<dbReference type="PANTHER" id="PTHR18916">
    <property type="entry name" value="DYNACTIN 1-RELATED MICROTUBULE-BINDING"/>
    <property type="match status" value="1"/>
</dbReference>
<dbReference type="InterPro" id="IPR000938">
    <property type="entry name" value="CAP-Gly_domain"/>
</dbReference>
<comment type="caution">
    <text evidence="3">The sequence shown here is derived from an EMBL/GenBank/DDBJ whole genome shotgun (WGS) entry which is preliminary data.</text>
</comment>
<feature type="region of interest" description="Disordered" evidence="1">
    <location>
        <begin position="1"/>
        <end position="51"/>
    </location>
</feature>
<evidence type="ECO:0000313" key="3">
    <source>
        <dbReference type="EMBL" id="CAK9008893.1"/>
    </source>
</evidence>
<dbReference type="Proteomes" id="UP001642484">
    <property type="component" value="Unassembled WGS sequence"/>
</dbReference>
<dbReference type="Pfam" id="PF01302">
    <property type="entry name" value="CAP_GLY"/>
    <property type="match status" value="1"/>
</dbReference>